<keyword evidence="4" id="KW-1185">Reference proteome</keyword>
<comment type="caution">
    <text evidence="3">The sequence shown here is derived from an EMBL/GenBank/DDBJ whole genome shotgun (WGS) entry which is preliminary data.</text>
</comment>
<dbReference type="EMBL" id="SPUK01000013">
    <property type="protein sequence ID" value="TQV92933.1"/>
    <property type="molecule type" value="Genomic_DNA"/>
</dbReference>
<feature type="chain" id="PRO_5021862176" evidence="2">
    <location>
        <begin position="23"/>
        <end position="742"/>
    </location>
</feature>
<dbReference type="Proteomes" id="UP000315783">
    <property type="component" value="Unassembled WGS sequence"/>
</dbReference>
<dbReference type="STRING" id="43265.A0A545VSX6"/>
<feature type="region of interest" description="Disordered" evidence="1">
    <location>
        <begin position="85"/>
        <end position="144"/>
    </location>
</feature>
<feature type="compositionally biased region" description="Low complexity" evidence="1">
    <location>
        <begin position="171"/>
        <end position="195"/>
    </location>
</feature>
<dbReference type="AlphaFoldDB" id="A0A545VSX6"/>
<protein>
    <submittedName>
        <fullName evidence="3">Nuclear condensin complex subunit Smc4</fullName>
    </submittedName>
</protein>
<evidence type="ECO:0000256" key="2">
    <source>
        <dbReference type="SAM" id="SignalP"/>
    </source>
</evidence>
<organism evidence="3 4">
    <name type="scientific">Cordyceps javanica</name>
    <dbReference type="NCBI Taxonomy" id="43265"/>
    <lineage>
        <taxon>Eukaryota</taxon>
        <taxon>Fungi</taxon>
        <taxon>Dikarya</taxon>
        <taxon>Ascomycota</taxon>
        <taxon>Pezizomycotina</taxon>
        <taxon>Sordariomycetes</taxon>
        <taxon>Hypocreomycetidae</taxon>
        <taxon>Hypocreales</taxon>
        <taxon>Cordycipitaceae</taxon>
        <taxon>Cordyceps</taxon>
    </lineage>
</organism>
<feature type="compositionally biased region" description="Low complexity" evidence="1">
    <location>
        <begin position="96"/>
        <end position="115"/>
    </location>
</feature>
<proteinExistence type="predicted"/>
<keyword evidence="2" id="KW-0732">Signal</keyword>
<evidence type="ECO:0000313" key="4">
    <source>
        <dbReference type="Proteomes" id="UP000315783"/>
    </source>
</evidence>
<feature type="region of interest" description="Disordered" evidence="1">
    <location>
        <begin position="164"/>
        <end position="220"/>
    </location>
</feature>
<evidence type="ECO:0000256" key="1">
    <source>
        <dbReference type="SAM" id="MobiDB-lite"/>
    </source>
</evidence>
<feature type="signal peptide" evidence="2">
    <location>
        <begin position="1"/>
        <end position="22"/>
    </location>
</feature>
<feature type="compositionally biased region" description="Low complexity" evidence="1">
    <location>
        <begin position="125"/>
        <end position="144"/>
    </location>
</feature>
<reference evidence="3 4" key="1">
    <citation type="journal article" date="2019" name="Appl. Microbiol. Biotechnol.">
        <title>Genome sequence of Isaria javanica and comparative genome analysis insights into family S53 peptidase evolution in fungal entomopathogens.</title>
        <authorList>
            <person name="Lin R."/>
            <person name="Zhang X."/>
            <person name="Xin B."/>
            <person name="Zou M."/>
            <person name="Gao Y."/>
            <person name="Qin F."/>
            <person name="Hu Q."/>
            <person name="Xie B."/>
            <person name="Cheng X."/>
        </authorList>
    </citation>
    <scope>NUCLEOTIDE SEQUENCE [LARGE SCALE GENOMIC DNA]</scope>
    <source>
        <strain evidence="3 4">IJ1G</strain>
    </source>
</reference>
<dbReference type="OrthoDB" id="5394947at2759"/>
<sequence>MWRPILILFTALCVTALPAANGYDECKRNDLYESLQRDGESFCTRLLDPECYTSVTTPAKYATYDVGKLSSYCSCIYEPCHRHTTSSTDESLPPYTQTSSHSQSSTSFPASNSSSTHTHAPGPPWSTTNTTLPTATAPYPSKNETITIIPAPTTTSSEAGVTSVTALPGNTTSTQTSSATSPTSSETRVTSVTVVPGNTTSTQESTTASPTSPLSDITSTTVLSSDTSSTLWSNTSSLTSQVPVSLTTVPVNTTSTVGSNTTSPTATPTPTTFPVANFTSVLRGPAPSSQACHHRPGARYGATHIAALQNEEIRRQNLTLAFPYVGSVSFDDDNITPLYLSVRDAAKGSHLIDVSDPSAVTIFDSRNNSLRLDLTGIHLVTGHCNLTVSYLIDNMYGQLAQQSFELCSKGPKNLLAGEQTFTQTLVLRDQCDGPVGPRVRRYPDLRVDDEQCIAVPTDNTNGTWTFDCPWQSAGSTVQRCMSSLTRSAIEFLLYDPFNGGCADVSSVVTLLEASAQDMLNMTAIQQELYNQIGNDTSLLHKVDDTVMYYLQLWETLKSTLSKTRGLSPGRGSNLKQYLDTYNRYRNFAADACASLNGSVAPAVLSLTAGSSTIPVLASLQDLPVAGGNPLAARVQDPAKIACCPNGGVAVTDPDTGRCAYPSAALVPGTDCVCGTTANLASVAFRYRQCDNFVSQCQADSDCAEAGYPGYQCLIGSCCGQGVCFDPFECSRPEVVLLPGSVE</sequence>
<feature type="compositionally biased region" description="Polar residues" evidence="1">
    <location>
        <begin position="196"/>
        <end position="213"/>
    </location>
</feature>
<accession>A0A545VSX6</accession>
<name>A0A545VSX6_9HYPO</name>
<gene>
    <name evidence="3" type="ORF">IF1G_08236</name>
</gene>
<evidence type="ECO:0000313" key="3">
    <source>
        <dbReference type="EMBL" id="TQV92933.1"/>
    </source>
</evidence>